<comment type="caution">
    <text evidence="4">The sequence shown here is derived from an EMBL/GenBank/DDBJ whole genome shotgun (WGS) entry which is preliminary data.</text>
</comment>
<evidence type="ECO:0000256" key="1">
    <source>
        <dbReference type="SAM" id="Coils"/>
    </source>
</evidence>
<reference evidence="4" key="1">
    <citation type="submission" date="2022-10" db="EMBL/GenBank/DDBJ databases">
        <title>Novel sulphate-reducing endosymbionts in the free-living metamonad Anaeramoeba.</title>
        <authorList>
            <person name="Jerlstrom-Hultqvist J."/>
            <person name="Cepicka I."/>
            <person name="Gallot-Lavallee L."/>
            <person name="Salas-Leiva D."/>
            <person name="Curtis B.A."/>
            <person name="Zahonova K."/>
            <person name="Pipaliya S."/>
            <person name="Dacks J."/>
            <person name="Roger A.J."/>
        </authorList>
    </citation>
    <scope>NUCLEOTIDE SEQUENCE</scope>
    <source>
        <strain evidence="4">BMAN</strain>
    </source>
</reference>
<organism evidence="4 5">
    <name type="scientific">Anaeramoeba ignava</name>
    <name type="common">Anaerobic marine amoeba</name>
    <dbReference type="NCBI Taxonomy" id="1746090"/>
    <lineage>
        <taxon>Eukaryota</taxon>
        <taxon>Metamonada</taxon>
        <taxon>Anaeramoebidae</taxon>
        <taxon>Anaeramoeba</taxon>
    </lineage>
</organism>
<keyword evidence="1" id="KW-0175">Coiled coil</keyword>
<dbReference type="SMART" id="SM00382">
    <property type="entry name" value="AAA"/>
    <property type="match status" value="1"/>
</dbReference>
<protein>
    <recommendedName>
        <fullName evidence="3">AAA+ ATPase domain-containing protein</fullName>
    </recommendedName>
</protein>
<sequence>MEEKIKKTNFKLLVKNFPLLKEQNIKELSDTLSDKIEKIFKNGSKIIFRLEEPIFQCQINEEKEILNFEDFISMWRVALNKKNKSQSQALDENLNEDKEFSLLRQFEVLFETIQSINTYLEKFIPIKYYKQIPGINEEIKINEDDNTYSAKMEELEKNINQALKNWEEDSKNISKEQLSGILSTNQLLLVSTPLLNIQEKNKVIYPILKLIFGKKRSVPQEILHNIISQQTDNWINSSTGFFNLIKNNFTWPIIKNSLNEINIQSRTNLSNELIKQINKRDGNISNPKIFIKEVKTDSFIHNEVTMIYYLYSNYLPQREQILFCDSNTTVGDVKNFFSIYKYYNEEYSNSKKQTYQEEEKVIFSIINATLLSQTSQSEVISQIRSINFITHFPLTIFVLEGEQNAFLMSQLQEGKLIINLENDSILNEIIKKSTFFHHFKVFYSQNEGDGKSYQIRKFCNSQNDNIDYKYYLIQLTTGEIQELIVELNKIPIEKKNENEELFIHIEFPTECSLQMTDSLWQLSMWGSIEDRQAKDPYNICWTLPPNAKLFFEIPSQNDIWKYFYPLQKFQPKECSCSVNEIKFKMYEVDDQKKIQEIDDNDLKKVANLLIETQNNTLFNNFQNLDNWKQKLSTQNPDPNSFFNKSQHIIQIISNQLNPNYNFHKSFRLFYQFWNSLKKFINLILNWEIYDDEDEDDYNNDNSQQISFIRRQEIIRCWMFSVARLNLISFFSTKEGVFDNFYSFILNLQFQNGNPISIYNPNIFGSVGEVGLFIKDNFDNSNLLEFERNLHSQSISDPNFNLGGSISNNVNDLKTEYKKMLDFFSFLNSNKPQKNENSDNESSDDENDNNNNKENNENDTRKGKYVLTFDNLSKMMFIQFRMFTGFSLIISGETGCGKTALIEYLFRDILNYQFSKFNSEEELNENEKEKNHFITFNAKKYHQTLNLLQQLIHIEKENQKQFLKIKIMKDQNNENQNNKDQNKEEEVCGLLFDYGDKKNKEQEEIRNAVYRVHKIPNSLENSVLSFESLKSTQEKVYISKMVDNTFYSILNNNDKKFRDYQTIRSSFEEYISKSHSYIRKDGDSNQTNDDFKRNLAALISLRDVSRTLRVFQWLVESKAGRFLLSENEQEEEREEELFQKAIYLSLFVCYASRQTTNKDQYFEAIFERNDNLLGNCQNVIENSQEKLIESLEYDFSKKMIAKNIPLKENCLLIFVCVYAQIPLFIIGKPGTSKSISVEVIMESLKPPYEANNFAKKIELRTFRESFLQCSPITTTQGIEDVFKIAKSKTKENDLGVVILDEVALAELSPDLPLKALHSQLEESEKEISRINQDNKKIQDIIKENGGVSVVAISNWVLDPSNTNRGILLRRESTTQLGTTAQQILCTKTVGMNSMIPEIFASYLSKIYEKIVKKNKKKIQKVNQDLILD</sequence>
<dbReference type="Gene3D" id="3.40.50.300">
    <property type="entry name" value="P-loop containing nucleotide triphosphate hydrolases"/>
    <property type="match status" value="2"/>
</dbReference>
<dbReference type="PANTHER" id="PTHR22605">
    <property type="entry name" value="RZ-TYPE DOMAIN-CONTAINING PROTEIN"/>
    <property type="match status" value="1"/>
</dbReference>
<dbReference type="GO" id="GO:0016887">
    <property type="term" value="F:ATP hydrolysis activity"/>
    <property type="evidence" value="ECO:0007669"/>
    <property type="project" value="InterPro"/>
</dbReference>
<feature type="coiled-coil region" evidence="1">
    <location>
        <begin position="145"/>
        <end position="176"/>
    </location>
</feature>
<evidence type="ECO:0000259" key="3">
    <source>
        <dbReference type="SMART" id="SM00382"/>
    </source>
</evidence>
<name>A0A9Q0LU08_ANAIG</name>
<dbReference type="InterPro" id="IPR031248">
    <property type="entry name" value="RNF213"/>
</dbReference>
<feature type="coiled-coil region" evidence="1">
    <location>
        <begin position="1312"/>
        <end position="1339"/>
    </location>
</feature>
<dbReference type="GO" id="GO:0004842">
    <property type="term" value="F:ubiquitin-protein transferase activity"/>
    <property type="evidence" value="ECO:0007669"/>
    <property type="project" value="InterPro"/>
</dbReference>
<feature type="compositionally biased region" description="Acidic residues" evidence="2">
    <location>
        <begin position="837"/>
        <end position="847"/>
    </location>
</feature>
<dbReference type="EMBL" id="JAPDFW010000044">
    <property type="protein sequence ID" value="KAJ5079008.1"/>
    <property type="molecule type" value="Genomic_DNA"/>
</dbReference>
<dbReference type="OMA" id="PEHATHN"/>
<evidence type="ECO:0000313" key="4">
    <source>
        <dbReference type="EMBL" id="KAJ5079008.1"/>
    </source>
</evidence>
<accession>A0A9Q0LU08</accession>
<dbReference type="InterPro" id="IPR003593">
    <property type="entry name" value="AAA+_ATPase"/>
</dbReference>
<dbReference type="InterPro" id="IPR027417">
    <property type="entry name" value="P-loop_NTPase"/>
</dbReference>
<proteinExistence type="predicted"/>
<gene>
    <name evidence="4" type="ORF">M0811_04731</name>
</gene>
<keyword evidence="5" id="KW-1185">Reference proteome</keyword>
<feature type="region of interest" description="Disordered" evidence="2">
    <location>
        <begin position="827"/>
        <end position="858"/>
    </location>
</feature>
<dbReference type="SUPFAM" id="SSF52540">
    <property type="entry name" value="P-loop containing nucleoside triphosphate hydrolases"/>
    <property type="match status" value="2"/>
</dbReference>
<dbReference type="Proteomes" id="UP001149090">
    <property type="component" value="Unassembled WGS sequence"/>
</dbReference>
<feature type="domain" description="AAA+ ATPase" evidence="3">
    <location>
        <begin position="883"/>
        <end position="1376"/>
    </location>
</feature>
<evidence type="ECO:0000313" key="5">
    <source>
        <dbReference type="Proteomes" id="UP001149090"/>
    </source>
</evidence>
<dbReference type="PANTHER" id="PTHR22605:SF16">
    <property type="entry name" value="E3 UBIQUITIN-PROTEIN LIGASE RNF213"/>
    <property type="match status" value="1"/>
</dbReference>
<evidence type="ECO:0000256" key="2">
    <source>
        <dbReference type="SAM" id="MobiDB-lite"/>
    </source>
</evidence>